<evidence type="ECO:0000313" key="2">
    <source>
        <dbReference type="EMBL" id="SDY19880.1"/>
    </source>
</evidence>
<dbReference type="OrthoDB" id="260081at2157"/>
<keyword evidence="1" id="KW-0472">Membrane</keyword>
<dbReference type="AlphaFoldDB" id="A0A1H3HWP6"/>
<organism evidence="2 3">
    <name type="scientific">Halobellus clavatus</name>
    <dbReference type="NCBI Taxonomy" id="660517"/>
    <lineage>
        <taxon>Archaea</taxon>
        <taxon>Methanobacteriati</taxon>
        <taxon>Methanobacteriota</taxon>
        <taxon>Stenosarchaea group</taxon>
        <taxon>Halobacteria</taxon>
        <taxon>Halobacteriales</taxon>
        <taxon>Haloferacaceae</taxon>
        <taxon>Halobellus</taxon>
    </lineage>
</organism>
<sequence length="131" mass="14172">MIRSLIGLLGCLAAAVPGRLLDVFETLAVENADDRTRRSWAASAIRAEGVVVAAASRTDGRAYAWMLNLTGIFGGVVLIAPRLYRRFAAAFLYEDGGDVVWTDALDTGVRALGAVYVLLALDAFRERRRGE</sequence>
<feature type="transmembrane region" description="Helical" evidence="1">
    <location>
        <begin position="62"/>
        <end position="84"/>
    </location>
</feature>
<dbReference type="Proteomes" id="UP000199170">
    <property type="component" value="Unassembled WGS sequence"/>
</dbReference>
<dbReference type="EMBL" id="FNPB01000008">
    <property type="protein sequence ID" value="SDY19880.1"/>
    <property type="molecule type" value="Genomic_DNA"/>
</dbReference>
<proteinExistence type="predicted"/>
<keyword evidence="1" id="KW-1133">Transmembrane helix</keyword>
<keyword evidence="3" id="KW-1185">Reference proteome</keyword>
<feature type="transmembrane region" description="Helical" evidence="1">
    <location>
        <begin position="104"/>
        <end position="124"/>
    </location>
</feature>
<gene>
    <name evidence="2" type="ORF">SAMN04487946_108104</name>
</gene>
<evidence type="ECO:0000313" key="3">
    <source>
        <dbReference type="Proteomes" id="UP000199170"/>
    </source>
</evidence>
<name>A0A1H3HWP6_9EURY</name>
<reference evidence="3" key="1">
    <citation type="submission" date="2016-10" db="EMBL/GenBank/DDBJ databases">
        <authorList>
            <person name="Varghese N."/>
            <person name="Submissions S."/>
        </authorList>
    </citation>
    <scope>NUCLEOTIDE SEQUENCE [LARGE SCALE GENOMIC DNA]</scope>
    <source>
        <strain evidence="3">CGMCC 1.10118</strain>
    </source>
</reference>
<protein>
    <submittedName>
        <fullName evidence="2">Uncharacterized protein</fullName>
    </submittedName>
</protein>
<keyword evidence="1" id="KW-0812">Transmembrane</keyword>
<accession>A0A1H3HWP6</accession>
<dbReference type="RefSeq" id="WP_089767648.1">
    <property type="nucleotide sequence ID" value="NZ_FNPB01000008.1"/>
</dbReference>
<evidence type="ECO:0000256" key="1">
    <source>
        <dbReference type="SAM" id="Phobius"/>
    </source>
</evidence>